<protein>
    <submittedName>
        <fullName evidence="12">Two component transcriptional regulator, winged helix family</fullName>
    </submittedName>
</protein>
<dbReference type="PANTHER" id="PTHR48111">
    <property type="entry name" value="REGULATOR OF RPOS"/>
    <property type="match status" value="1"/>
</dbReference>
<dbReference type="EMBL" id="CP000473">
    <property type="protein sequence ID" value="ABJ87956.1"/>
    <property type="molecule type" value="Genomic_DNA"/>
</dbReference>
<evidence type="ECO:0000256" key="3">
    <source>
        <dbReference type="ARBA" id="ARBA00022553"/>
    </source>
</evidence>
<dbReference type="GO" id="GO:0000156">
    <property type="term" value="F:phosphorelay response regulator activity"/>
    <property type="evidence" value="ECO:0007669"/>
    <property type="project" value="TreeGrafter"/>
</dbReference>
<dbReference type="PANTHER" id="PTHR48111:SF39">
    <property type="entry name" value="TRANSCRIPTIONAL REGULATORY PROTEIN CPXR"/>
    <property type="match status" value="1"/>
</dbReference>
<evidence type="ECO:0000256" key="8">
    <source>
        <dbReference type="PROSITE-ProRule" id="PRU00169"/>
    </source>
</evidence>
<dbReference type="CDD" id="cd17623">
    <property type="entry name" value="REC_OmpR_CpxR"/>
    <property type="match status" value="1"/>
</dbReference>
<reference evidence="12" key="1">
    <citation type="submission" date="2006-10" db="EMBL/GenBank/DDBJ databases">
        <title>Complete sequence of Solibacter usitatus Ellin6076.</title>
        <authorList>
            <consortium name="US DOE Joint Genome Institute"/>
            <person name="Copeland A."/>
            <person name="Lucas S."/>
            <person name="Lapidus A."/>
            <person name="Barry K."/>
            <person name="Detter J.C."/>
            <person name="Glavina del Rio T."/>
            <person name="Hammon N."/>
            <person name="Israni S."/>
            <person name="Dalin E."/>
            <person name="Tice H."/>
            <person name="Pitluck S."/>
            <person name="Thompson L.S."/>
            <person name="Brettin T."/>
            <person name="Bruce D."/>
            <person name="Han C."/>
            <person name="Tapia R."/>
            <person name="Gilna P."/>
            <person name="Schmutz J."/>
            <person name="Larimer F."/>
            <person name="Land M."/>
            <person name="Hauser L."/>
            <person name="Kyrpides N."/>
            <person name="Mikhailova N."/>
            <person name="Janssen P.H."/>
            <person name="Kuske C.R."/>
            <person name="Richardson P."/>
        </authorList>
    </citation>
    <scope>NUCLEOTIDE SEQUENCE</scope>
    <source>
        <strain evidence="12">Ellin6076</strain>
    </source>
</reference>
<keyword evidence="2" id="KW-0963">Cytoplasm</keyword>
<dbReference type="InterPro" id="IPR011006">
    <property type="entry name" value="CheY-like_superfamily"/>
</dbReference>
<evidence type="ECO:0000313" key="12">
    <source>
        <dbReference type="EMBL" id="ABJ87956.1"/>
    </source>
</evidence>
<keyword evidence="6 9" id="KW-0238">DNA-binding</keyword>
<dbReference type="InterPro" id="IPR036388">
    <property type="entry name" value="WH-like_DNA-bd_sf"/>
</dbReference>
<name>Q01QW4_SOLUE</name>
<dbReference type="InterPro" id="IPR058124">
    <property type="entry name" value="CpxR-like_REC"/>
</dbReference>
<keyword evidence="7" id="KW-0804">Transcription</keyword>
<dbReference type="GO" id="GO:0005829">
    <property type="term" value="C:cytosol"/>
    <property type="evidence" value="ECO:0007669"/>
    <property type="project" value="TreeGrafter"/>
</dbReference>
<dbReference type="InterPro" id="IPR001789">
    <property type="entry name" value="Sig_transdc_resp-reg_receiver"/>
</dbReference>
<dbReference type="Gene3D" id="1.10.10.10">
    <property type="entry name" value="Winged helix-like DNA-binding domain superfamily/Winged helix DNA-binding domain"/>
    <property type="match status" value="1"/>
</dbReference>
<dbReference type="PROSITE" id="PS51755">
    <property type="entry name" value="OMPR_PHOB"/>
    <property type="match status" value="1"/>
</dbReference>
<evidence type="ECO:0000256" key="6">
    <source>
        <dbReference type="ARBA" id="ARBA00023125"/>
    </source>
</evidence>
<dbReference type="GO" id="GO:0000976">
    <property type="term" value="F:transcription cis-regulatory region binding"/>
    <property type="evidence" value="ECO:0007669"/>
    <property type="project" value="TreeGrafter"/>
</dbReference>
<dbReference type="FunCoup" id="Q01QW4">
    <property type="interactions" value="199"/>
</dbReference>
<evidence type="ECO:0000256" key="2">
    <source>
        <dbReference type="ARBA" id="ARBA00022490"/>
    </source>
</evidence>
<dbReference type="KEGG" id="sus:Acid_7043"/>
<organism evidence="12">
    <name type="scientific">Solibacter usitatus (strain Ellin6076)</name>
    <dbReference type="NCBI Taxonomy" id="234267"/>
    <lineage>
        <taxon>Bacteria</taxon>
        <taxon>Pseudomonadati</taxon>
        <taxon>Acidobacteriota</taxon>
        <taxon>Terriglobia</taxon>
        <taxon>Bryobacterales</taxon>
        <taxon>Solibacteraceae</taxon>
        <taxon>Candidatus Solibacter</taxon>
    </lineage>
</organism>
<dbReference type="InParanoid" id="Q01QW4"/>
<keyword evidence="4" id="KW-0902">Two-component regulatory system</keyword>
<evidence type="ECO:0000256" key="4">
    <source>
        <dbReference type="ARBA" id="ARBA00023012"/>
    </source>
</evidence>
<feature type="domain" description="Response regulatory" evidence="10">
    <location>
        <begin position="2"/>
        <end position="115"/>
    </location>
</feature>
<dbReference type="OrthoDB" id="9793321at2"/>
<keyword evidence="3 8" id="KW-0597">Phosphoprotein</keyword>
<dbReference type="PROSITE" id="PS50110">
    <property type="entry name" value="RESPONSE_REGULATORY"/>
    <property type="match status" value="1"/>
</dbReference>
<dbReference type="Pfam" id="PF00486">
    <property type="entry name" value="Trans_reg_C"/>
    <property type="match status" value="1"/>
</dbReference>
<dbReference type="eggNOG" id="COG0745">
    <property type="taxonomic scope" value="Bacteria"/>
</dbReference>
<feature type="modified residue" description="4-aspartylphosphate" evidence="8">
    <location>
        <position position="51"/>
    </location>
</feature>
<feature type="domain" description="OmpR/PhoB-type" evidence="11">
    <location>
        <begin position="126"/>
        <end position="222"/>
    </location>
</feature>
<evidence type="ECO:0000259" key="11">
    <source>
        <dbReference type="PROSITE" id="PS51755"/>
    </source>
</evidence>
<dbReference type="SUPFAM" id="SSF52172">
    <property type="entry name" value="CheY-like"/>
    <property type="match status" value="1"/>
</dbReference>
<gene>
    <name evidence="12" type="ordered locus">Acid_7043</name>
</gene>
<dbReference type="SUPFAM" id="SSF46894">
    <property type="entry name" value="C-terminal effector domain of the bipartite response regulators"/>
    <property type="match status" value="1"/>
</dbReference>
<dbReference type="Pfam" id="PF00072">
    <property type="entry name" value="Response_reg"/>
    <property type="match status" value="1"/>
</dbReference>
<dbReference type="InterPro" id="IPR016032">
    <property type="entry name" value="Sig_transdc_resp-reg_C-effctor"/>
</dbReference>
<evidence type="ECO:0000256" key="7">
    <source>
        <dbReference type="ARBA" id="ARBA00023163"/>
    </source>
</evidence>
<comment type="subcellular location">
    <subcellularLocation>
        <location evidence="1">Cytoplasm</location>
    </subcellularLocation>
</comment>
<dbReference type="STRING" id="234267.Acid_7043"/>
<dbReference type="GO" id="GO:0006355">
    <property type="term" value="P:regulation of DNA-templated transcription"/>
    <property type="evidence" value="ECO:0007669"/>
    <property type="project" value="InterPro"/>
</dbReference>
<sequence precursor="true">MHILLVDDDAELASLLSEFLRREGFTVEAAHEGNRGLEKALQPGIDLVVLDVMLPGIDGFEILKRLRQRSKVPVLMLTARGEDVDRIVGLELGADDYLAKPFNPRELAARIRAILRRYERDTPATGHRIETNGIVLDPGTREVTAGGKKIELTTFEFDILEMLMRSAGRVLSRDALMENFYNRKATPFDRSIDMHISHLRKKLENGDDLIKTIRGVGYQFCRTPEDAAAE</sequence>
<feature type="DNA-binding region" description="OmpR/PhoB-type" evidence="9">
    <location>
        <begin position="126"/>
        <end position="222"/>
    </location>
</feature>
<evidence type="ECO:0000256" key="9">
    <source>
        <dbReference type="PROSITE-ProRule" id="PRU01091"/>
    </source>
</evidence>
<dbReference type="InterPro" id="IPR001867">
    <property type="entry name" value="OmpR/PhoB-type_DNA-bd"/>
</dbReference>
<dbReference type="Gene3D" id="6.10.250.690">
    <property type="match status" value="1"/>
</dbReference>
<accession>Q01QW4</accession>
<dbReference type="AlphaFoldDB" id="Q01QW4"/>
<dbReference type="HOGENOM" id="CLU_000445_30_4_0"/>
<dbReference type="Gene3D" id="3.40.50.2300">
    <property type="match status" value="1"/>
</dbReference>
<evidence type="ECO:0000256" key="5">
    <source>
        <dbReference type="ARBA" id="ARBA00023015"/>
    </source>
</evidence>
<proteinExistence type="predicted"/>
<dbReference type="GO" id="GO:0032993">
    <property type="term" value="C:protein-DNA complex"/>
    <property type="evidence" value="ECO:0007669"/>
    <property type="project" value="TreeGrafter"/>
</dbReference>
<keyword evidence="5" id="KW-0805">Transcription regulation</keyword>
<dbReference type="SMART" id="SM00862">
    <property type="entry name" value="Trans_reg_C"/>
    <property type="match status" value="1"/>
</dbReference>
<evidence type="ECO:0000259" key="10">
    <source>
        <dbReference type="PROSITE" id="PS50110"/>
    </source>
</evidence>
<dbReference type="SMART" id="SM00448">
    <property type="entry name" value="REC"/>
    <property type="match status" value="1"/>
</dbReference>
<evidence type="ECO:0000256" key="1">
    <source>
        <dbReference type="ARBA" id="ARBA00004496"/>
    </source>
</evidence>
<dbReference type="FunFam" id="3.40.50.2300:FF:000001">
    <property type="entry name" value="DNA-binding response regulator PhoB"/>
    <property type="match status" value="1"/>
</dbReference>
<dbReference type="CDD" id="cd00383">
    <property type="entry name" value="trans_reg_C"/>
    <property type="match status" value="1"/>
</dbReference>
<dbReference type="InterPro" id="IPR039420">
    <property type="entry name" value="WalR-like"/>
</dbReference>